<dbReference type="EMBL" id="JBEZVE010000012">
    <property type="protein sequence ID" value="MEU3783369.1"/>
    <property type="molecule type" value="Genomic_DNA"/>
</dbReference>
<reference evidence="1 2" key="1">
    <citation type="submission" date="2024-06" db="EMBL/GenBank/DDBJ databases">
        <title>The Natural Products Discovery Center: Release of the First 8490 Sequenced Strains for Exploring Actinobacteria Biosynthetic Diversity.</title>
        <authorList>
            <person name="Kalkreuter E."/>
            <person name="Kautsar S.A."/>
            <person name="Yang D."/>
            <person name="Bader C.D."/>
            <person name="Teijaro C.N."/>
            <person name="Fluegel L."/>
            <person name="Davis C.M."/>
            <person name="Simpson J.R."/>
            <person name="Lauterbach L."/>
            <person name="Steele A.D."/>
            <person name="Gui C."/>
            <person name="Meng S."/>
            <person name="Li G."/>
            <person name="Viehrig K."/>
            <person name="Ye F."/>
            <person name="Su P."/>
            <person name="Kiefer A.F."/>
            <person name="Nichols A."/>
            <person name="Cepeda A.J."/>
            <person name="Yan W."/>
            <person name="Fan B."/>
            <person name="Jiang Y."/>
            <person name="Adhikari A."/>
            <person name="Zheng C.-J."/>
            <person name="Schuster L."/>
            <person name="Cowan T.M."/>
            <person name="Smanski M.J."/>
            <person name="Chevrette M.G."/>
            <person name="De Carvalho L.P.S."/>
            <person name="Shen B."/>
        </authorList>
    </citation>
    <scope>NUCLEOTIDE SEQUENCE [LARGE SCALE GENOMIC DNA]</scope>
    <source>
        <strain evidence="1 2">NPDC033843</strain>
    </source>
</reference>
<proteinExistence type="predicted"/>
<dbReference type="RefSeq" id="WP_361704473.1">
    <property type="nucleotide sequence ID" value="NZ_JBEZVE010000012.1"/>
</dbReference>
<name>A0ABV2ZLD3_9ACTN</name>
<accession>A0ABV2ZLD3</accession>
<evidence type="ECO:0000313" key="2">
    <source>
        <dbReference type="Proteomes" id="UP001550739"/>
    </source>
</evidence>
<comment type="caution">
    <text evidence="1">The sequence shown here is derived from an EMBL/GenBank/DDBJ whole genome shotgun (WGS) entry which is preliminary data.</text>
</comment>
<dbReference type="Proteomes" id="UP001550739">
    <property type="component" value="Unassembled WGS sequence"/>
</dbReference>
<protein>
    <submittedName>
        <fullName evidence="1">Uncharacterized protein</fullName>
    </submittedName>
</protein>
<sequence>MGDVVGHATDPFTGDRLVMVLWLGATKPAAYHEDELAVVD</sequence>
<organism evidence="1 2">
    <name type="scientific">Streptomyces sp. 900129855</name>
    <dbReference type="NCBI Taxonomy" id="3155129"/>
    <lineage>
        <taxon>Bacteria</taxon>
        <taxon>Bacillati</taxon>
        <taxon>Actinomycetota</taxon>
        <taxon>Actinomycetes</taxon>
        <taxon>Kitasatosporales</taxon>
        <taxon>Streptomycetaceae</taxon>
        <taxon>Streptomyces</taxon>
    </lineage>
</organism>
<keyword evidence="2" id="KW-1185">Reference proteome</keyword>
<evidence type="ECO:0000313" key="1">
    <source>
        <dbReference type="EMBL" id="MEU3783369.1"/>
    </source>
</evidence>
<gene>
    <name evidence="1" type="ORF">AB0E89_22950</name>
</gene>